<comment type="catalytic activity">
    <reaction evidence="6">
        <text>ATP + H2O = ADP + phosphate + H(+)</text>
        <dbReference type="Rhea" id="RHEA:13065"/>
        <dbReference type="ChEBI" id="CHEBI:15377"/>
        <dbReference type="ChEBI" id="CHEBI:15378"/>
        <dbReference type="ChEBI" id="CHEBI:30616"/>
        <dbReference type="ChEBI" id="CHEBI:43474"/>
        <dbReference type="ChEBI" id="CHEBI:456216"/>
        <dbReference type="EC" id="3.6.4.13"/>
    </reaction>
</comment>
<feature type="compositionally biased region" description="Basic and acidic residues" evidence="7">
    <location>
        <begin position="554"/>
        <end position="577"/>
    </location>
</feature>
<dbReference type="GO" id="GO:0005524">
    <property type="term" value="F:ATP binding"/>
    <property type="evidence" value="ECO:0007669"/>
    <property type="project" value="UniProtKB-KW"/>
</dbReference>
<keyword evidence="5" id="KW-0067">ATP-binding</keyword>
<dbReference type="GO" id="GO:0016787">
    <property type="term" value="F:hydrolase activity"/>
    <property type="evidence" value="ECO:0007669"/>
    <property type="project" value="UniProtKB-KW"/>
</dbReference>
<feature type="region of interest" description="Disordered" evidence="7">
    <location>
        <begin position="546"/>
        <end position="586"/>
    </location>
</feature>
<evidence type="ECO:0000256" key="4">
    <source>
        <dbReference type="ARBA" id="ARBA00022806"/>
    </source>
</evidence>
<feature type="compositionally biased region" description="Polar residues" evidence="7">
    <location>
        <begin position="34"/>
        <end position="44"/>
    </location>
</feature>
<proteinExistence type="predicted"/>
<feature type="domain" description="Helicase ATP-binding" evidence="8">
    <location>
        <begin position="197"/>
        <end position="463"/>
    </location>
</feature>
<feature type="compositionally biased region" description="Basic and acidic residues" evidence="7">
    <location>
        <begin position="94"/>
        <end position="108"/>
    </location>
</feature>
<dbReference type="SMART" id="SM00490">
    <property type="entry name" value="HELICc"/>
    <property type="match status" value="1"/>
</dbReference>
<dbReference type="OrthoDB" id="10256233at2759"/>
<evidence type="ECO:0000313" key="10">
    <source>
        <dbReference type="EMBL" id="PFH48158.1"/>
    </source>
</evidence>
<dbReference type="Pfam" id="PF00271">
    <property type="entry name" value="Helicase_C"/>
    <property type="match status" value="1"/>
</dbReference>
<dbReference type="Proteomes" id="UP000242287">
    <property type="component" value="Unassembled WGS sequence"/>
</dbReference>
<feature type="compositionally biased region" description="Low complexity" evidence="7">
    <location>
        <begin position="109"/>
        <end position="124"/>
    </location>
</feature>
<feature type="compositionally biased region" description="Basic and acidic residues" evidence="7">
    <location>
        <begin position="45"/>
        <end position="54"/>
    </location>
</feature>
<name>A0A2A9NDL6_9AGAR</name>
<evidence type="ECO:0000256" key="3">
    <source>
        <dbReference type="ARBA" id="ARBA00022801"/>
    </source>
</evidence>
<dbReference type="STRING" id="703135.A0A2A9NDL6"/>
<protein>
    <recommendedName>
        <fullName evidence="1">RNA helicase</fullName>
        <ecNumber evidence="1">3.6.4.13</ecNumber>
    </recommendedName>
</protein>
<sequence length="662" mass="73815">MASLQSRSIHAVTGLQRYSISRLRCCLHSSANCQNQKARGNSRTRLAEDLKPESSKGYLEVAPRNKTAPFTREAAPHTEPGVKRLTSNFRKPRPFVERPPRYRRESSRETQSSSSRGPSSRESSYIPANEFYRPSAPVTTSSSKDKLPGSFSRRDDRLPTTFSFPPLMRGFVTSLQEVLGPNPKPTPIQALSMKWLLSNSPDWRQFLLASETGSGKSIAYLLPVLQHLKKTEVRRAARVPTSQSREGPHKPRALVLAPTHELSRQLSKFAKSLLHEVKLRVLCASRPNNPHGIEARVARNDWNTIDGFDMERGVIFPVDIVFGTPMKLIDMVRGQGWDREPVDLTGIVPDWKPRTFGITQPPEIDLQNVEWVVVDEADILFDSDFQEATRTLLSDISRARGKMDVPVLKSSSLPLYTPPGENGLEQLDPVPVTYPFNLILSTATIPSGLATYLDKAHPSMIRLASPSLHRLPTTLKTEYLAWSGGNKFADIERRLRQVWADDSSASNSPDLSKVLIFCNKSTKVIELGQYLEEQGIKNVALTSTSEARQHGSNKHLDGFLRPLSTKEKEKHATKKESSTSSSTDEPRVMITTSLLSRGLDFSPEIQHVFIVDEPRNMIDFLHRAGRSGRAGEKGKVVVFGKMSGRGSTKGKDAKKRVQELAA</sequence>
<dbReference type="InterPro" id="IPR014001">
    <property type="entry name" value="Helicase_ATP-bd"/>
</dbReference>
<evidence type="ECO:0000256" key="1">
    <source>
        <dbReference type="ARBA" id="ARBA00012552"/>
    </source>
</evidence>
<dbReference type="EC" id="3.6.4.13" evidence="1"/>
<evidence type="ECO:0000259" key="8">
    <source>
        <dbReference type="PROSITE" id="PS51192"/>
    </source>
</evidence>
<dbReference type="Pfam" id="PF00270">
    <property type="entry name" value="DEAD"/>
    <property type="match status" value="1"/>
</dbReference>
<evidence type="ECO:0000256" key="6">
    <source>
        <dbReference type="ARBA" id="ARBA00047984"/>
    </source>
</evidence>
<dbReference type="PROSITE" id="PS51194">
    <property type="entry name" value="HELICASE_CTER"/>
    <property type="match status" value="1"/>
</dbReference>
<keyword evidence="11" id="KW-1185">Reference proteome</keyword>
<evidence type="ECO:0000256" key="2">
    <source>
        <dbReference type="ARBA" id="ARBA00022741"/>
    </source>
</evidence>
<organism evidence="10 11">
    <name type="scientific">Amanita thiersii Skay4041</name>
    <dbReference type="NCBI Taxonomy" id="703135"/>
    <lineage>
        <taxon>Eukaryota</taxon>
        <taxon>Fungi</taxon>
        <taxon>Dikarya</taxon>
        <taxon>Basidiomycota</taxon>
        <taxon>Agaricomycotina</taxon>
        <taxon>Agaricomycetes</taxon>
        <taxon>Agaricomycetidae</taxon>
        <taxon>Agaricales</taxon>
        <taxon>Pluteineae</taxon>
        <taxon>Amanitaceae</taxon>
        <taxon>Amanita</taxon>
    </lineage>
</organism>
<evidence type="ECO:0000313" key="11">
    <source>
        <dbReference type="Proteomes" id="UP000242287"/>
    </source>
</evidence>
<dbReference type="GO" id="GO:0003724">
    <property type="term" value="F:RNA helicase activity"/>
    <property type="evidence" value="ECO:0007669"/>
    <property type="project" value="UniProtKB-EC"/>
</dbReference>
<dbReference type="GO" id="GO:0003676">
    <property type="term" value="F:nucleic acid binding"/>
    <property type="evidence" value="ECO:0007669"/>
    <property type="project" value="InterPro"/>
</dbReference>
<feature type="compositionally biased region" description="Basic and acidic residues" evidence="7">
    <location>
        <begin position="143"/>
        <end position="158"/>
    </location>
</feature>
<evidence type="ECO:0000259" key="9">
    <source>
        <dbReference type="PROSITE" id="PS51194"/>
    </source>
</evidence>
<accession>A0A2A9NDL6</accession>
<dbReference type="PANTHER" id="PTHR47960">
    <property type="entry name" value="DEAD-BOX ATP-DEPENDENT RNA HELICASE 50"/>
    <property type="match status" value="1"/>
</dbReference>
<dbReference type="InterPro" id="IPR001650">
    <property type="entry name" value="Helicase_C-like"/>
</dbReference>
<feature type="region of interest" description="Disordered" evidence="7">
    <location>
        <begin position="642"/>
        <end position="662"/>
    </location>
</feature>
<dbReference type="PROSITE" id="PS51192">
    <property type="entry name" value="HELICASE_ATP_BIND_1"/>
    <property type="match status" value="1"/>
</dbReference>
<dbReference type="InterPro" id="IPR011545">
    <property type="entry name" value="DEAD/DEAH_box_helicase_dom"/>
</dbReference>
<gene>
    <name evidence="10" type="ORF">AMATHDRAFT_66100</name>
</gene>
<dbReference type="InterPro" id="IPR027417">
    <property type="entry name" value="P-loop_NTPase"/>
</dbReference>
<dbReference type="Gene3D" id="3.40.50.300">
    <property type="entry name" value="P-loop containing nucleotide triphosphate hydrolases"/>
    <property type="match status" value="2"/>
</dbReference>
<evidence type="ECO:0000256" key="7">
    <source>
        <dbReference type="SAM" id="MobiDB-lite"/>
    </source>
</evidence>
<reference evidence="10 11" key="1">
    <citation type="submission" date="2014-02" db="EMBL/GenBank/DDBJ databases">
        <title>Transposable element dynamics among asymbiotic and ectomycorrhizal Amanita fungi.</title>
        <authorList>
            <consortium name="DOE Joint Genome Institute"/>
            <person name="Hess J."/>
            <person name="Skrede I."/>
            <person name="Wolfe B."/>
            <person name="LaButti K."/>
            <person name="Ohm R.A."/>
            <person name="Grigoriev I.V."/>
            <person name="Pringle A."/>
        </authorList>
    </citation>
    <scope>NUCLEOTIDE SEQUENCE [LARGE SCALE GENOMIC DNA]</scope>
    <source>
        <strain evidence="10 11">SKay4041</strain>
    </source>
</reference>
<feature type="region of interest" description="Disordered" evidence="7">
    <location>
        <begin position="34"/>
        <end position="163"/>
    </location>
</feature>
<dbReference type="CDD" id="cd18787">
    <property type="entry name" value="SF2_C_DEAD"/>
    <property type="match status" value="1"/>
</dbReference>
<keyword evidence="4" id="KW-0347">Helicase</keyword>
<keyword evidence="2" id="KW-0547">Nucleotide-binding</keyword>
<feature type="compositionally biased region" description="Basic and acidic residues" evidence="7">
    <location>
        <begin position="649"/>
        <end position="662"/>
    </location>
</feature>
<feature type="domain" description="Helicase C-terminal" evidence="9">
    <location>
        <begin position="490"/>
        <end position="662"/>
    </location>
</feature>
<dbReference type="SUPFAM" id="SSF52540">
    <property type="entry name" value="P-loop containing nucleoside triphosphate hydrolases"/>
    <property type="match status" value="1"/>
</dbReference>
<keyword evidence="3" id="KW-0378">Hydrolase</keyword>
<dbReference type="SMART" id="SM00487">
    <property type="entry name" value="DEXDc"/>
    <property type="match status" value="1"/>
</dbReference>
<dbReference type="EMBL" id="KZ302074">
    <property type="protein sequence ID" value="PFH48158.1"/>
    <property type="molecule type" value="Genomic_DNA"/>
</dbReference>
<evidence type="ECO:0000256" key="5">
    <source>
        <dbReference type="ARBA" id="ARBA00022840"/>
    </source>
</evidence>
<dbReference type="AlphaFoldDB" id="A0A2A9NDL6"/>